<dbReference type="AlphaFoldDB" id="A0A6J4NS32"/>
<feature type="compositionally biased region" description="Basic residues" evidence="1">
    <location>
        <begin position="91"/>
        <end position="107"/>
    </location>
</feature>
<feature type="compositionally biased region" description="Low complexity" evidence="1">
    <location>
        <begin position="110"/>
        <end position="127"/>
    </location>
</feature>
<feature type="compositionally biased region" description="Basic and acidic residues" evidence="1">
    <location>
        <begin position="166"/>
        <end position="180"/>
    </location>
</feature>
<accession>A0A6J4NS32</accession>
<feature type="non-terminal residue" evidence="2">
    <location>
        <position position="464"/>
    </location>
</feature>
<feature type="compositionally biased region" description="Basic residues" evidence="1">
    <location>
        <begin position="234"/>
        <end position="244"/>
    </location>
</feature>
<feature type="compositionally biased region" description="Low complexity" evidence="1">
    <location>
        <begin position="75"/>
        <end position="90"/>
    </location>
</feature>
<gene>
    <name evidence="2" type="ORF">AVDCRST_MAG06-1742</name>
</gene>
<organism evidence="2">
    <name type="scientific">uncultured Nocardioides sp</name>
    <dbReference type="NCBI Taxonomy" id="198441"/>
    <lineage>
        <taxon>Bacteria</taxon>
        <taxon>Bacillati</taxon>
        <taxon>Actinomycetota</taxon>
        <taxon>Actinomycetes</taxon>
        <taxon>Propionibacteriales</taxon>
        <taxon>Nocardioidaceae</taxon>
        <taxon>Nocardioides</taxon>
        <taxon>environmental samples</taxon>
    </lineage>
</organism>
<feature type="compositionally biased region" description="Low complexity" evidence="1">
    <location>
        <begin position="258"/>
        <end position="267"/>
    </location>
</feature>
<feature type="compositionally biased region" description="Basic residues" evidence="1">
    <location>
        <begin position="46"/>
        <end position="74"/>
    </location>
</feature>
<evidence type="ECO:0000256" key="1">
    <source>
        <dbReference type="SAM" id="MobiDB-lite"/>
    </source>
</evidence>
<proteinExistence type="predicted"/>
<feature type="region of interest" description="Disordered" evidence="1">
    <location>
        <begin position="166"/>
        <end position="217"/>
    </location>
</feature>
<dbReference type="EMBL" id="CADCUP010000119">
    <property type="protein sequence ID" value="CAA9393402.1"/>
    <property type="molecule type" value="Genomic_DNA"/>
</dbReference>
<feature type="region of interest" description="Disordered" evidence="1">
    <location>
        <begin position="290"/>
        <end position="442"/>
    </location>
</feature>
<reference evidence="2" key="1">
    <citation type="submission" date="2020-02" db="EMBL/GenBank/DDBJ databases">
        <authorList>
            <person name="Meier V. D."/>
        </authorList>
    </citation>
    <scope>NUCLEOTIDE SEQUENCE</scope>
    <source>
        <strain evidence="2">AVDCRST_MAG06</strain>
    </source>
</reference>
<sequence length="464" mass="50666">ATTPPPGEGCRGRSRRVPGPGAGGLLGSRRPRPLVVRQPVGEQRVAHRGRHRDARRLRARGRARGLRGRRRRLQRLVADGAGRARAVAGPRRGRAGGRRRRRPRRVHGLAPGPARPDVARGRAAGRGAARRAGRRLRRRLLPRRRGGVRPRRPAPVHAVRRLARGDVRQHRARRLREDGGPRPQRPAARGLLEPRRVHRGGGVRVPSGPRHPRHPRLLHRADPARADALHLLRRRPGLRRRRRAHLLDPLRRRHPGRPRAQPGGAARRPAHADRQATGQGVTAGLVRAGQAGHDGRLPGPRAATPQPARTGVRRVVDARGGLPGHGRRHHGPVHVGRDRGPPGRRRRHRGPGLRRGDGEGRRRGVHGARQQLGRQLRGLPAAPPRAPAGRPVQQRAPRHGRAAADRRPLGARGGRRSPRRTAADAARRARPGGGDRADRRGVAAGAGPRLRARVALAVAVAVRL</sequence>
<feature type="compositionally biased region" description="Basic residues" evidence="1">
    <location>
        <begin position="128"/>
        <end position="153"/>
    </location>
</feature>
<name>A0A6J4NS32_9ACTN</name>
<feature type="compositionally biased region" description="Basic and acidic residues" evidence="1">
    <location>
        <begin position="421"/>
        <end position="441"/>
    </location>
</feature>
<evidence type="ECO:0000313" key="2">
    <source>
        <dbReference type="EMBL" id="CAA9393402.1"/>
    </source>
</evidence>
<protein>
    <submittedName>
        <fullName evidence="2">Uncharacterized protein</fullName>
    </submittedName>
</protein>
<feature type="non-terminal residue" evidence="2">
    <location>
        <position position="1"/>
    </location>
</feature>
<feature type="compositionally biased region" description="Basic residues" evidence="1">
    <location>
        <begin position="342"/>
        <end position="352"/>
    </location>
</feature>
<feature type="region of interest" description="Disordered" evidence="1">
    <location>
        <begin position="1"/>
        <end position="153"/>
    </location>
</feature>
<feature type="region of interest" description="Disordered" evidence="1">
    <location>
        <begin position="234"/>
        <end position="278"/>
    </location>
</feature>